<dbReference type="STRING" id="1817825.A2720_02515"/>
<dbReference type="AlphaFoldDB" id="A0A1F5NUQ4"/>
<accession>A0A1F5NUQ4</accession>
<protein>
    <recommendedName>
        <fullName evidence="4">DUF1573 domain-containing protein</fullName>
    </recommendedName>
</protein>
<sequence>MKLKQIFYLIAALVVILGFAGFLKSKQPAESATAPPYQSSAVAASETFYDFGSVPINGGKVTKIFKVKNNSETKVTVKEMHTSCMCTEASLKLGDQSFGPFGMPGHASMPQINAAFPAQSEAEIEVVFDPAAHGPAGIGVIERLVTLETSDGKLQLSIKASVIP</sequence>
<name>A0A1F5NUQ4_9BACT</name>
<dbReference type="Gene3D" id="2.60.40.10">
    <property type="entry name" value="Immunoglobulins"/>
    <property type="match status" value="1"/>
</dbReference>
<proteinExistence type="predicted"/>
<keyword evidence="1" id="KW-0812">Transmembrane</keyword>
<evidence type="ECO:0000256" key="1">
    <source>
        <dbReference type="SAM" id="Phobius"/>
    </source>
</evidence>
<gene>
    <name evidence="2" type="ORF">A2720_02515</name>
</gene>
<dbReference type="EMBL" id="MFEL01000008">
    <property type="protein sequence ID" value="OGE81389.1"/>
    <property type="molecule type" value="Genomic_DNA"/>
</dbReference>
<evidence type="ECO:0000313" key="2">
    <source>
        <dbReference type="EMBL" id="OGE81389.1"/>
    </source>
</evidence>
<dbReference type="InterPro" id="IPR011467">
    <property type="entry name" value="DUF1573"/>
</dbReference>
<feature type="transmembrane region" description="Helical" evidence="1">
    <location>
        <begin position="6"/>
        <end position="23"/>
    </location>
</feature>
<dbReference type="InterPro" id="IPR013783">
    <property type="entry name" value="Ig-like_fold"/>
</dbReference>
<evidence type="ECO:0000313" key="3">
    <source>
        <dbReference type="Proteomes" id="UP000178892"/>
    </source>
</evidence>
<keyword evidence="1" id="KW-1133">Transmembrane helix</keyword>
<reference evidence="2 3" key="1">
    <citation type="journal article" date="2016" name="Nat. Commun.">
        <title>Thousands of microbial genomes shed light on interconnected biogeochemical processes in an aquifer system.</title>
        <authorList>
            <person name="Anantharaman K."/>
            <person name="Brown C.T."/>
            <person name="Hug L.A."/>
            <person name="Sharon I."/>
            <person name="Castelle C.J."/>
            <person name="Probst A.J."/>
            <person name="Thomas B.C."/>
            <person name="Singh A."/>
            <person name="Wilkins M.J."/>
            <person name="Karaoz U."/>
            <person name="Brodie E.L."/>
            <person name="Williams K.H."/>
            <person name="Hubbard S.S."/>
            <person name="Banfield J.F."/>
        </authorList>
    </citation>
    <scope>NUCLEOTIDE SEQUENCE [LARGE SCALE GENOMIC DNA]</scope>
</reference>
<keyword evidence="1" id="KW-0472">Membrane</keyword>
<evidence type="ECO:0008006" key="4">
    <source>
        <dbReference type="Google" id="ProtNLM"/>
    </source>
</evidence>
<comment type="caution">
    <text evidence="2">The sequence shown here is derived from an EMBL/GenBank/DDBJ whole genome shotgun (WGS) entry which is preliminary data.</text>
</comment>
<dbReference type="Proteomes" id="UP000178892">
    <property type="component" value="Unassembled WGS sequence"/>
</dbReference>
<organism evidence="2 3">
    <name type="scientific">Candidatus Doudnabacteria bacterium RIFCSPHIGHO2_01_FULL_46_24</name>
    <dbReference type="NCBI Taxonomy" id="1817825"/>
    <lineage>
        <taxon>Bacteria</taxon>
        <taxon>Candidatus Doudnaibacteriota</taxon>
    </lineage>
</organism>
<dbReference type="Pfam" id="PF07610">
    <property type="entry name" value="DUF1573"/>
    <property type="match status" value="1"/>
</dbReference>